<reference evidence="1 2" key="1">
    <citation type="submission" date="2021-06" db="EMBL/GenBank/DDBJ databases">
        <title>Description of novel taxa of the family Lachnospiraceae.</title>
        <authorList>
            <person name="Chaplin A.V."/>
            <person name="Sokolova S.R."/>
            <person name="Pikina A.P."/>
            <person name="Korzhanova M."/>
            <person name="Belova V."/>
            <person name="Korostin D."/>
            <person name="Efimov B.A."/>
        </authorList>
    </citation>
    <scope>NUCLEOTIDE SEQUENCE [LARGE SCALE GENOMIC DNA]</scope>
    <source>
        <strain evidence="1 2">ASD4241</strain>
    </source>
</reference>
<evidence type="ECO:0000313" key="1">
    <source>
        <dbReference type="EMBL" id="MBU9726223.1"/>
    </source>
</evidence>
<evidence type="ECO:0000313" key="2">
    <source>
        <dbReference type="Proteomes" id="UP001314681"/>
    </source>
</evidence>
<name>A0ABS6K6U1_9FIRM</name>
<dbReference type="EMBL" id="JAHQCX010000005">
    <property type="protein sequence ID" value="MBU9726223.1"/>
    <property type="molecule type" value="Genomic_DNA"/>
</dbReference>
<organism evidence="1 2">
    <name type="scientific">Diplocloster modestus</name>
    <dbReference type="NCBI Taxonomy" id="2850322"/>
    <lineage>
        <taxon>Bacteria</taxon>
        <taxon>Bacillati</taxon>
        <taxon>Bacillota</taxon>
        <taxon>Clostridia</taxon>
        <taxon>Lachnospirales</taxon>
        <taxon>Lachnospiraceae</taxon>
        <taxon>Diplocloster</taxon>
    </lineage>
</organism>
<dbReference type="Pfam" id="PF11155">
    <property type="entry name" value="DUF2935"/>
    <property type="match status" value="2"/>
</dbReference>
<sequence length="302" mass="34558">MADDSRFVVLSLELHLFFSRIMKEHSLFLKAGFTPADSSFSDEAELFKQKFEELLYCAVHLSDGVVSRSVLCSGEVITEFTACAEWQTQQFTGIGINQEITAHEACLHHGENPCVSAQLCANVHQLNRNAIELLDGLIALKECILQNVLSCKMFTMNYPLLIEHIIREAKLYRTYVCKLENGMDLDYRNMQQTEQFWNQIMMEHAMFIRGLLDPSENELIETSDTFAKDYARLLSDCRKTLDLSITIDTKASLNETLKFRDFKSAGTKGIQECRIRSVILPLLADHVLREANHYIRLLTDCK</sequence>
<proteinExistence type="predicted"/>
<dbReference type="InterPro" id="IPR021328">
    <property type="entry name" value="CotB-like"/>
</dbReference>
<dbReference type="SUPFAM" id="SSF158430">
    <property type="entry name" value="Bacillus cereus metalloprotein-like"/>
    <property type="match status" value="2"/>
</dbReference>
<protein>
    <submittedName>
        <fullName evidence="1">DUF2935 domain-containing protein</fullName>
    </submittedName>
</protein>
<keyword evidence="2" id="KW-1185">Reference proteome</keyword>
<comment type="caution">
    <text evidence="1">The sequence shown here is derived from an EMBL/GenBank/DDBJ whole genome shotgun (WGS) entry which is preliminary data.</text>
</comment>
<accession>A0ABS6K6U1</accession>
<dbReference type="RefSeq" id="WP_158351125.1">
    <property type="nucleotide sequence ID" value="NZ_JAHQCX010000005.1"/>
</dbReference>
<dbReference type="Gene3D" id="1.20.1260.120">
    <property type="entry name" value="Protein of unknown function DUF2935"/>
    <property type="match status" value="1"/>
</dbReference>
<gene>
    <name evidence="1" type="ORF">KTH90_09365</name>
</gene>
<dbReference type="Proteomes" id="UP001314681">
    <property type="component" value="Unassembled WGS sequence"/>
</dbReference>